<dbReference type="EMBL" id="KZ678152">
    <property type="protein sequence ID" value="PSN59870.1"/>
    <property type="molecule type" value="Genomic_DNA"/>
</dbReference>
<sequence>MTSHPSPNLPTNPLCLAPSPPALVTIPASQPASLADGRTGRWADSRRITKYLG</sequence>
<evidence type="ECO:0000313" key="2">
    <source>
        <dbReference type="Proteomes" id="UP000240883"/>
    </source>
</evidence>
<evidence type="ECO:0000313" key="1">
    <source>
        <dbReference type="EMBL" id="PSN59870.1"/>
    </source>
</evidence>
<dbReference type="AlphaFoldDB" id="A0A2T2N374"/>
<keyword evidence="2" id="KW-1185">Reference proteome</keyword>
<name>A0A2T2N374_CORCC</name>
<proteinExistence type="predicted"/>
<protein>
    <submittedName>
        <fullName evidence="1">Uncharacterized protein</fullName>
    </submittedName>
</protein>
<reference evidence="1 2" key="1">
    <citation type="journal article" date="2018" name="Front. Microbiol.">
        <title>Genome-Wide Analysis of Corynespora cassiicola Leaf Fall Disease Putative Effectors.</title>
        <authorList>
            <person name="Lopez D."/>
            <person name="Ribeiro S."/>
            <person name="Label P."/>
            <person name="Fumanal B."/>
            <person name="Venisse J.S."/>
            <person name="Kohler A."/>
            <person name="de Oliveira R.R."/>
            <person name="Labutti K."/>
            <person name="Lipzen A."/>
            <person name="Lail K."/>
            <person name="Bauer D."/>
            <person name="Ohm R.A."/>
            <person name="Barry K.W."/>
            <person name="Spatafora J."/>
            <person name="Grigoriev I.V."/>
            <person name="Martin F.M."/>
            <person name="Pujade-Renaud V."/>
        </authorList>
    </citation>
    <scope>NUCLEOTIDE SEQUENCE [LARGE SCALE GENOMIC DNA]</scope>
    <source>
        <strain evidence="1 2">Philippines</strain>
    </source>
</reference>
<organism evidence="1 2">
    <name type="scientific">Corynespora cassiicola Philippines</name>
    <dbReference type="NCBI Taxonomy" id="1448308"/>
    <lineage>
        <taxon>Eukaryota</taxon>
        <taxon>Fungi</taxon>
        <taxon>Dikarya</taxon>
        <taxon>Ascomycota</taxon>
        <taxon>Pezizomycotina</taxon>
        <taxon>Dothideomycetes</taxon>
        <taxon>Pleosporomycetidae</taxon>
        <taxon>Pleosporales</taxon>
        <taxon>Corynesporascaceae</taxon>
        <taxon>Corynespora</taxon>
    </lineage>
</organism>
<accession>A0A2T2N374</accession>
<gene>
    <name evidence="1" type="ORF">BS50DRAFT_220854</name>
</gene>
<dbReference type="Proteomes" id="UP000240883">
    <property type="component" value="Unassembled WGS sequence"/>
</dbReference>